<protein>
    <submittedName>
        <fullName evidence="1">Uncharacterized protein</fullName>
    </submittedName>
</protein>
<accession>A0A9W9IT83</accession>
<organism evidence="1 2">
    <name type="scientific">Penicillium capsulatum</name>
    <dbReference type="NCBI Taxonomy" id="69766"/>
    <lineage>
        <taxon>Eukaryota</taxon>
        <taxon>Fungi</taxon>
        <taxon>Dikarya</taxon>
        <taxon>Ascomycota</taxon>
        <taxon>Pezizomycotina</taxon>
        <taxon>Eurotiomycetes</taxon>
        <taxon>Eurotiomycetidae</taxon>
        <taxon>Eurotiales</taxon>
        <taxon>Aspergillaceae</taxon>
        <taxon>Penicillium</taxon>
    </lineage>
</organism>
<reference evidence="1" key="1">
    <citation type="submission" date="2022-11" db="EMBL/GenBank/DDBJ databases">
        <authorList>
            <person name="Petersen C."/>
        </authorList>
    </citation>
    <scope>NUCLEOTIDE SEQUENCE</scope>
    <source>
        <strain evidence="1">IBT 21917</strain>
    </source>
</reference>
<evidence type="ECO:0000313" key="2">
    <source>
        <dbReference type="Proteomes" id="UP001146351"/>
    </source>
</evidence>
<comment type="caution">
    <text evidence="1">The sequence shown here is derived from an EMBL/GenBank/DDBJ whole genome shotgun (WGS) entry which is preliminary data.</text>
</comment>
<sequence length="237" mass="27273">MLAKAHLWGFRYHDGQAMTGERIQACLWKVFYYQRDECRPKDWVDIFNWERDTGPRLLRYNIDPRPDPVSRFYPSLPVIGPRLQRDMSHRKRPWDAPENMADEIIEQFLFGVWKKGVLYPRPHSPSDVDKSGGTSIYIKSPDGLPYPGNVSPDDIVKSLTAVGTVGEGDIEAVQRCLPDGWAAKFKSTSLAWTMRSARLNICGWATHTMLYKREGARIFSVQIMAQQTRGLPWLKVF</sequence>
<name>A0A9W9IT83_9EURO</name>
<dbReference type="EMBL" id="JAPQKO010000001">
    <property type="protein sequence ID" value="KAJ5183602.1"/>
    <property type="molecule type" value="Genomic_DNA"/>
</dbReference>
<proteinExistence type="predicted"/>
<reference evidence="1" key="2">
    <citation type="journal article" date="2023" name="IMA Fungus">
        <title>Comparative genomic study of the Penicillium genus elucidates a diverse pangenome and 15 lateral gene transfer events.</title>
        <authorList>
            <person name="Petersen C."/>
            <person name="Sorensen T."/>
            <person name="Nielsen M.R."/>
            <person name="Sondergaard T.E."/>
            <person name="Sorensen J.L."/>
            <person name="Fitzpatrick D.A."/>
            <person name="Frisvad J.C."/>
            <person name="Nielsen K.L."/>
        </authorList>
    </citation>
    <scope>NUCLEOTIDE SEQUENCE</scope>
    <source>
        <strain evidence="1">IBT 21917</strain>
    </source>
</reference>
<evidence type="ECO:0000313" key="1">
    <source>
        <dbReference type="EMBL" id="KAJ5183602.1"/>
    </source>
</evidence>
<keyword evidence="2" id="KW-1185">Reference proteome</keyword>
<gene>
    <name evidence="1" type="ORF">N7492_001218</name>
</gene>
<dbReference type="AlphaFoldDB" id="A0A9W9IT83"/>
<dbReference type="Proteomes" id="UP001146351">
    <property type="component" value="Unassembled WGS sequence"/>
</dbReference>